<dbReference type="SUPFAM" id="SSF50630">
    <property type="entry name" value="Acid proteases"/>
    <property type="match status" value="1"/>
</dbReference>
<dbReference type="Gene3D" id="2.40.70.10">
    <property type="entry name" value="Acid Proteases"/>
    <property type="match status" value="1"/>
</dbReference>
<evidence type="ECO:0000313" key="1">
    <source>
        <dbReference type="EMBL" id="GBP75326.1"/>
    </source>
</evidence>
<dbReference type="OrthoDB" id="8039770at2759"/>
<organism evidence="1 2">
    <name type="scientific">Eumeta variegata</name>
    <name type="common">Bagworm moth</name>
    <name type="synonym">Eumeta japonica</name>
    <dbReference type="NCBI Taxonomy" id="151549"/>
    <lineage>
        <taxon>Eukaryota</taxon>
        <taxon>Metazoa</taxon>
        <taxon>Ecdysozoa</taxon>
        <taxon>Arthropoda</taxon>
        <taxon>Hexapoda</taxon>
        <taxon>Insecta</taxon>
        <taxon>Pterygota</taxon>
        <taxon>Neoptera</taxon>
        <taxon>Endopterygota</taxon>
        <taxon>Lepidoptera</taxon>
        <taxon>Glossata</taxon>
        <taxon>Ditrysia</taxon>
        <taxon>Tineoidea</taxon>
        <taxon>Psychidae</taxon>
        <taxon>Oiketicinae</taxon>
        <taxon>Eumeta</taxon>
    </lineage>
</organism>
<proteinExistence type="predicted"/>
<dbReference type="AlphaFoldDB" id="A0A4C1YGN6"/>
<dbReference type="Proteomes" id="UP000299102">
    <property type="component" value="Unassembled WGS sequence"/>
</dbReference>
<accession>A0A4C1YGN6</accession>
<name>A0A4C1YGN6_EUMVA</name>
<protein>
    <submittedName>
        <fullName evidence="1">Uncharacterized protein</fullName>
    </submittedName>
</protein>
<reference evidence="1 2" key="1">
    <citation type="journal article" date="2019" name="Commun. Biol.">
        <title>The bagworm genome reveals a unique fibroin gene that provides high tensile strength.</title>
        <authorList>
            <person name="Kono N."/>
            <person name="Nakamura H."/>
            <person name="Ohtoshi R."/>
            <person name="Tomita M."/>
            <person name="Numata K."/>
            <person name="Arakawa K."/>
        </authorList>
    </citation>
    <scope>NUCLEOTIDE SEQUENCE [LARGE SCALE GENOMIC DNA]</scope>
</reference>
<sequence>MAQKEEETEYVFHIDDDVEIDCTIGGVETKMLIDSGCKQNLITKATWETLKKNKVILNNQHPNPNVTFMAYVFWWGKRACEPPEGRWSSPPSDTHDPRDVTSALPASRVGIGYLMEWADIGEITSLLNALEEDQLRQAQTDKQEYFSIGNTADNCEKYSIRFSPTTQCISILLRLTA</sequence>
<keyword evidence="2" id="KW-1185">Reference proteome</keyword>
<evidence type="ECO:0000313" key="2">
    <source>
        <dbReference type="Proteomes" id="UP000299102"/>
    </source>
</evidence>
<gene>
    <name evidence="1" type="ORF">EVAR_38389_1</name>
</gene>
<dbReference type="EMBL" id="BGZK01001244">
    <property type="protein sequence ID" value="GBP75326.1"/>
    <property type="molecule type" value="Genomic_DNA"/>
</dbReference>
<dbReference type="InterPro" id="IPR021109">
    <property type="entry name" value="Peptidase_aspartic_dom_sf"/>
</dbReference>
<comment type="caution">
    <text evidence="1">The sequence shown here is derived from an EMBL/GenBank/DDBJ whole genome shotgun (WGS) entry which is preliminary data.</text>
</comment>